<organism evidence="1 2">
    <name type="scientific">Panagrolaimus sp. JU765</name>
    <dbReference type="NCBI Taxonomy" id="591449"/>
    <lineage>
        <taxon>Eukaryota</taxon>
        <taxon>Metazoa</taxon>
        <taxon>Ecdysozoa</taxon>
        <taxon>Nematoda</taxon>
        <taxon>Chromadorea</taxon>
        <taxon>Rhabditida</taxon>
        <taxon>Tylenchina</taxon>
        <taxon>Panagrolaimomorpha</taxon>
        <taxon>Panagrolaimoidea</taxon>
        <taxon>Panagrolaimidae</taxon>
        <taxon>Panagrolaimus</taxon>
    </lineage>
</organism>
<sequence>MYVLVTGGAGYIGSHTVLELLDAGYSVMAIDNFSNSIPDEFGNSLALNRVSEMTRKEIRFKKADIVNLDEIEPIFASEKFDAVVHIAAFKAVGESSLQPIKYYINNVIGSINVISLCRKYNVKTFVFSSSTAVYGLPTELPLTETASTGVRTTNPYGRTKHMIEQVLKDLSAAESGWNIIFLRYFNVVGAHPSGKIGEDPQGIPNNLMPFVSQVAVGRLPILEVFGDKYETPDGTGVRDYIHVVDLAKGHVAALNRIQKLRNIGLEIYNLGTGRGYSVLEMVAAFEKIAGKQ</sequence>
<dbReference type="WBParaSite" id="JU765_v2.g3134.t1">
    <property type="protein sequence ID" value="JU765_v2.g3134.t1"/>
    <property type="gene ID" value="JU765_v2.g3134"/>
</dbReference>
<name>A0AC34R3J9_9BILA</name>
<protein>
    <submittedName>
        <fullName evidence="2">UDP-glucose 4-epimerase</fullName>
    </submittedName>
</protein>
<reference evidence="2" key="1">
    <citation type="submission" date="2022-11" db="UniProtKB">
        <authorList>
            <consortium name="WormBaseParasite"/>
        </authorList>
    </citation>
    <scope>IDENTIFICATION</scope>
</reference>
<evidence type="ECO:0000313" key="1">
    <source>
        <dbReference type="Proteomes" id="UP000887576"/>
    </source>
</evidence>
<evidence type="ECO:0000313" key="2">
    <source>
        <dbReference type="WBParaSite" id="JU765_v2.g3134.t1"/>
    </source>
</evidence>
<dbReference type="Proteomes" id="UP000887576">
    <property type="component" value="Unplaced"/>
</dbReference>
<proteinExistence type="predicted"/>
<accession>A0AC34R3J9</accession>